<feature type="transmembrane region" description="Helical" evidence="2">
    <location>
        <begin position="148"/>
        <end position="168"/>
    </location>
</feature>
<feature type="compositionally biased region" description="Low complexity" evidence="1">
    <location>
        <begin position="13"/>
        <end position="25"/>
    </location>
</feature>
<name>A0A326U3R8_THEHA</name>
<keyword evidence="2" id="KW-0812">Transmembrane</keyword>
<sequence>MKNTSMMYRGNGSRSRAASSPEASEAPQPIARPKLVTFFPWVIVAVVVTHVILLLAYTVWRTGPMNNRVWIVLDDLYIWIGEFLNIPFALFALRELRRLGIRPENTNAAFRAWGAVIFIGLSGLFDACGQAFWVWYDSTLTYPPYPSIADVLFLISQPCFLIGIALWLPRGGSVAGRTRLLVDAGTMVLSVFAISWYFVLGPTIANLKGEFLVKAMALTLPTFDLCIGVVAVLLFFNPFGSRVLTHSLTAFAAGVAARAITDSIYGYMQSAGVYYSGALVDVGWSLSRFLIVWAILIYPYELAQSMQEGSERQGTTTRIRSTVNAILRAITPLLFTLITSVLLIVGIALRDEKQISQVLLVCAGLFLLPVVRQMLTLVDNMVLNERLKVALDQSQQAYKHSQHELLHASSRAEELEELRANIAHIQQTHARLAQGDFNARANVDGPLAPVSMSLNLLIERMSNWRQEMQKVQVYEQETELLQRALDEMAEGKLSELHSTKRSSLASGRALLSLIRVQNRLDISFRRMRESINLAGRRMHGLLDTVKQARQGVQNGNTSPGQLDETLSTVERGLTMHLSQLQELWQQFNVYIREERSSGRASRPDNRETRSLH</sequence>
<evidence type="ECO:0000313" key="4">
    <source>
        <dbReference type="Proteomes" id="UP000248806"/>
    </source>
</evidence>
<feature type="transmembrane region" description="Helical" evidence="2">
    <location>
        <begin position="248"/>
        <end position="268"/>
    </location>
</feature>
<proteinExistence type="predicted"/>
<dbReference type="EMBL" id="QKUF01000013">
    <property type="protein sequence ID" value="PZW27088.1"/>
    <property type="molecule type" value="Genomic_DNA"/>
</dbReference>
<feature type="transmembrane region" description="Helical" evidence="2">
    <location>
        <begin position="355"/>
        <end position="378"/>
    </location>
</feature>
<dbReference type="RefSeq" id="WP_137686316.1">
    <property type="nucleotide sequence ID" value="NZ_BIFX01000002.1"/>
</dbReference>
<feature type="transmembrane region" description="Helical" evidence="2">
    <location>
        <begin position="38"/>
        <end position="60"/>
    </location>
</feature>
<feature type="transmembrane region" description="Helical" evidence="2">
    <location>
        <begin position="113"/>
        <end position="136"/>
    </location>
</feature>
<keyword evidence="4" id="KW-1185">Reference proteome</keyword>
<feature type="transmembrane region" description="Helical" evidence="2">
    <location>
        <begin position="274"/>
        <end position="298"/>
    </location>
</feature>
<gene>
    <name evidence="3" type="ORF">EI42_03651</name>
</gene>
<protein>
    <submittedName>
        <fullName evidence="3">Uncharacterized protein</fullName>
    </submittedName>
</protein>
<dbReference type="Proteomes" id="UP000248806">
    <property type="component" value="Unassembled WGS sequence"/>
</dbReference>
<reference evidence="3 4" key="1">
    <citation type="submission" date="2018-06" db="EMBL/GenBank/DDBJ databases">
        <title>Genomic Encyclopedia of Archaeal and Bacterial Type Strains, Phase II (KMG-II): from individual species to whole genera.</title>
        <authorList>
            <person name="Goeker M."/>
        </authorList>
    </citation>
    <scope>NUCLEOTIDE SEQUENCE [LARGE SCALE GENOMIC DNA]</scope>
    <source>
        <strain evidence="3 4">ATCC BAA-1881</strain>
    </source>
</reference>
<keyword evidence="2" id="KW-0472">Membrane</keyword>
<feature type="transmembrane region" description="Helical" evidence="2">
    <location>
        <begin position="211"/>
        <end position="236"/>
    </location>
</feature>
<feature type="transmembrane region" description="Helical" evidence="2">
    <location>
        <begin position="180"/>
        <end position="199"/>
    </location>
</feature>
<evidence type="ECO:0000313" key="3">
    <source>
        <dbReference type="EMBL" id="PZW27088.1"/>
    </source>
</evidence>
<comment type="caution">
    <text evidence="3">The sequence shown here is derived from an EMBL/GenBank/DDBJ whole genome shotgun (WGS) entry which is preliminary data.</text>
</comment>
<dbReference type="OrthoDB" id="23692at2"/>
<evidence type="ECO:0000256" key="2">
    <source>
        <dbReference type="SAM" id="Phobius"/>
    </source>
</evidence>
<evidence type="ECO:0000256" key="1">
    <source>
        <dbReference type="SAM" id="MobiDB-lite"/>
    </source>
</evidence>
<feature type="region of interest" description="Disordered" evidence="1">
    <location>
        <begin position="1"/>
        <end position="25"/>
    </location>
</feature>
<keyword evidence="2" id="KW-1133">Transmembrane helix</keyword>
<organism evidence="3 4">
    <name type="scientific">Thermosporothrix hazakensis</name>
    <dbReference type="NCBI Taxonomy" id="644383"/>
    <lineage>
        <taxon>Bacteria</taxon>
        <taxon>Bacillati</taxon>
        <taxon>Chloroflexota</taxon>
        <taxon>Ktedonobacteria</taxon>
        <taxon>Ktedonobacterales</taxon>
        <taxon>Thermosporotrichaceae</taxon>
        <taxon>Thermosporothrix</taxon>
    </lineage>
</organism>
<accession>A0A326U3R8</accession>
<feature type="transmembrane region" description="Helical" evidence="2">
    <location>
        <begin position="76"/>
        <end position="93"/>
    </location>
</feature>
<feature type="transmembrane region" description="Helical" evidence="2">
    <location>
        <begin position="325"/>
        <end position="349"/>
    </location>
</feature>
<dbReference type="AlphaFoldDB" id="A0A326U3R8"/>